<proteinExistence type="predicted"/>
<dbReference type="GO" id="GO:0045892">
    <property type="term" value="P:negative regulation of DNA-templated transcription"/>
    <property type="evidence" value="ECO:0007669"/>
    <property type="project" value="TreeGrafter"/>
</dbReference>
<name>K2F882_9BACT</name>
<dbReference type="InterPro" id="IPR036388">
    <property type="entry name" value="WH-like_DNA-bd_sf"/>
</dbReference>
<dbReference type="Gene3D" id="3.30.450.40">
    <property type="match status" value="1"/>
</dbReference>
<dbReference type="Pfam" id="PF01628">
    <property type="entry name" value="HrcA"/>
    <property type="match status" value="1"/>
</dbReference>
<accession>K2F882</accession>
<gene>
    <name evidence="6" type="ORF">ACD_3C00215G0004</name>
</gene>
<dbReference type="InterPro" id="IPR036390">
    <property type="entry name" value="WH_DNA-bd_sf"/>
</dbReference>
<keyword evidence="3" id="KW-0346">Stress response</keyword>
<protein>
    <recommendedName>
        <fullName evidence="5">Heat-inducible transcription repressor HrcA C-terminal domain-containing protein</fullName>
    </recommendedName>
</protein>
<dbReference type="PANTHER" id="PTHR34824:SF1">
    <property type="entry name" value="HEAT-INDUCIBLE TRANSCRIPTION REPRESSOR HRCA"/>
    <property type="match status" value="1"/>
</dbReference>
<evidence type="ECO:0000259" key="5">
    <source>
        <dbReference type="Pfam" id="PF01628"/>
    </source>
</evidence>
<sequence length="235" mass="28502">MKKKIDARKIQILKLIVEEYIKTWDITGSKSLLKKYDIWVSSATVRNDMAFLEKMWLIFQPYNSAWRLPTTRWIRVFVDYLMEHMPKVFLEWEEDLQERLLREKVDDTIYFMVSKLTKITWEITFATVPGLDKNYYLWLSDFLQKNTESLWDQVYNVIKVLENRYNFIGLLNNLDIWNKVSVFIWEENIIPDLESYAMIVKKINIEWHDWYLWILGSLKMDYAFNIAALRNILNS</sequence>
<dbReference type="SUPFAM" id="SSF55781">
    <property type="entry name" value="GAF domain-like"/>
    <property type="match status" value="1"/>
</dbReference>
<evidence type="ECO:0000256" key="3">
    <source>
        <dbReference type="ARBA" id="ARBA00023016"/>
    </source>
</evidence>
<keyword evidence="4" id="KW-0804">Transcription</keyword>
<dbReference type="InterPro" id="IPR021153">
    <property type="entry name" value="HrcA_C"/>
</dbReference>
<dbReference type="SUPFAM" id="SSF46785">
    <property type="entry name" value="Winged helix' DNA-binding domain"/>
    <property type="match status" value="1"/>
</dbReference>
<dbReference type="AlphaFoldDB" id="K2F882"/>
<comment type="caution">
    <text evidence="6">The sequence shown here is derived from an EMBL/GenBank/DDBJ whole genome shotgun (WGS) entry which is preliminary data.</text>
</comment>
<keyword evidence="2" id="KW-0805">Transcription regulation</keyword>
<feature type="domain" description="Heat-inducible transcription repressor HrcA C-terminal" evidence="5">
    <location>
        <begin position="145"/>
        <end position="223"/>
    </location>
</feature>
<dbReference type="InterPro" id="IPR029016">
    <property type="entry name" value="GAF-like_dom_sf"/>
</dbReference>
<dbReference type="EMBL" id="AMFJ01000489">
    <property type="protein sequence ID" value="EKE27386.1"/>
    <property type="molecule type" value="Genomic_DNA"/>
</dbReference>
<evidence type="ECO:0000256" key="4">
    <source>
        <dbReference type="ARBA" id="ARBA00023163"/>
    </source>
</evidence>
<dbReference type="PANTHER" id="PTHR34824">
    <property type="entry name" value="HEAT-INDUCIBLE TRANSCRIPTION REPRESSOR HRCA"/>
    <property type="match status" value="1"/>
</dbReference>
<organism evidence="6">
    <name type="scientific">uncultured bacterium</name>
    <name type="common">gcode 4</name>
    <dbReference type="NCBI Taxonomy" id="1234023"/>
    <lineage>
        <taxon>Bacteria</taxon>
        <taxon>environmental samples</taxon>
    </lineage>
</organism>
<evidence type="ECO:0000256" key="1">
    <source>
        <dbReference type="ARBA" id="ARBA00022491"/>
    </source>
</evidence>
<dbReference type="InterPro" id="IPR002571">
    <property type="entry name" value="HrcA"/>
</dbReference>
<keyword evidence="1" id="KW-0678">Repressor</keyword>
<dbReference type="GO" id="GO:0003677">
    <property type="term" value="F:DNA binding"/>
    <property type="evidence" value="ECO:0007669"/>
    <property type="project" value="InterPro"/>
</dbReference>
<evidence type="ECO:0000256" key="2">
    <source>
        <dbReference type="ARBA" id="ARBA00023015"/>
    </source>
</evidence>
<dbReference type="Gene3D" id="1.10.10.10">
    <property type="entry name" value="Winged helix-like DNA-binding domain superfamily/Winged helix DNA-binding domain"/>
    <property type="match status" value="1"/>
</dbReference>
<reference evidence="6" key="1">
    <citation type="journal article" date="2012" name="Science">
        <title>Fermentation, hydrogen, and sulfur metabolism in multiple uncultivated bacterial phyla.</title>
        <authorList>
            <person name="Wrighton K.C."/>
            <person name="Thomas B.C."/>
            <person name="Sharon I."/>
            <person name="Miller C.S."/>
            <person name="Castelle C.J."/>
            <person name="VerBerkmoes N.C."/>
            <person name="Wilkins M.J."/>
            <person name="Hettich R.L."/>
            <person name="Lipton M.S."/>
            <person name="Williams K.H."/>
            <person name="Long P.E."/>
            <person name="Banfield J.F."/>
        </authorList>
    </citation>
    <scope>NUCLEOTIDE SEQUENCE [LARGE SCALE GENOMIC DNA]</scope>
</reference>
<evidence type="ECO:0000313" key="6">
    <source>
        <dbReference type="EMBL" id="EKE27386.1"/>
    </source>
</evidence>